<dbReference type="OrthoDB" id="6418713at2759"/>
<feature type="transmembrane region" description="Helical" evidence="10">
    <location>
        <begin position="38"/>
        <end position="58"/>
    </location>
</feature>
<keyword evidence="8 10" id="KW-0472">Membrane</keyword>
<feature type="region of interest" description="Disordered" evidence="9">
    <location>
        <begin position="592"/>
        <end position="616"/>
    </location>
</feature>
<feature type="region of interest" description="Disordered" evidence="9">
    <location>
        <begin position="509"/>
        <end position="571"/>
    </location>
</feature>
<dbReference type="Pfam" id="PF03151">
    <property type="entry name" value="TPT"/>
    <property type="match status" value="1"/>
</dbReference>
<feature type="region of interest" description="Disordered" evidence="9">
    <location>
        <begin position="1"/>
        <end position="30"/>
    </location>
</feature>
<evidence type="ECO:0000256" key="10">
    <source>
        <dbReference type="SAM" id="Phobius"/>
    </source>
</evidence>
<feature type="transmembrane region" description="Helical" evidence="10">
    <location>
        <begin position="221"/>
        <end position="242"/>
    </location>
</feature>
<feature type="transmembrane region" description="Helical" evidence="10">
    <location>
        <begin position="185"/>
        <end position="209"/>
    </location>
</feature>
<evidence type="ECO:0000256" key="2">
    <source>
        <dbReference type="ARBA" id="ARBA00004477"/>
    </source>
</evidence>
<organism evidence="12 13">
    <name type="scientific">Penicillium salamii</name>
    <dbReference type="NCBI Taxonomy" id="1612424"/>
    <lineage>
        <taxon>Eukaryota</taxon>
        <taxon>Fungi</taxon>
        <taxon>Dikarya</taxon>
        <taxon>Ascomycota</taxon>
        <taxon>Pezizomycotina</taxon>
        <taxon>Eurotiomycetes</taxon>
        <taxon>Eurotiomycetidae</taxon>
        <taxon>Eurotiales</taxon>
        <taxon>Aspergillaceae</taxon>
        <taxon>Penicillium</taxon>
    </lineage>
</organism>
<dbReference type="AlphaFoldDB" id="A0A9W4IB77"/>
<evidence type="ECO:0000313" key="12">
    <source>
        <dbReference type="EMBL" id="CAG8249709.1"/>
    </source>
</evidence>
<feature type="compositionally biased region" description="Low complexity" evidence="9">
    <location>
        <begin position="521"/>
        <end position="533"/>
    </location>
</feature>
<keyword evidence="13" id="KW-1185">Reference proteome</keyword>
<feature type="compositionally biased region" description="Pro residues" evidence="9">
    <location>
        <begin position="557"/>
        <end position="567"/>
    </location>
</feature>
<dbReference type="GO" id="GO:0005789">
    <property type="term" value="C:endoplasmic reticulum membrane"/>
    <property type="evidence" value="ECO:0007669"/>
    <property type="project" value="UniProtKB-SubCell"/>
</dbReference>
<feature type="transmembrane region" description="Helical" evidence="10">
    <location>
        <begin position="104"/>
        <end position="121"/>
    </location>
</feature>
<feature type="transmembrane region" description="Helical" evidence="10">
    <location>
        <begin position="254"/>
        <end position="276"/>
    </location>
</feature>
<evidence type="ECO:0000256" key="5">
    <source>
        <dbReference type="ARBA" id="ARBA00022692"/>
    </source>
</evidence>
<evidence type="ECO:0000313" key="13">
    <source>
        <dbReference type="Proteomes" id="UP001152649"/>
    </source>
</evidence>
<dbReference type="PANTHER" id="PTHR11132">
    <property type="entry name" value="SOLUTE CARRIER FAMILY 35"/>
    <property type="match status" value="1"/>
</dbReference>
<protein>
    <recommendedName>
        <fullName evidence="11">Sugar phosphate transporter domain-containing protein</fullName>
    </recommendedName>
</protein>
<comment type="function">
    <text evidence="1">Involved in the import of GDP-mannose from the cytoplasm into the Golgi lumen.</text>
</comment>
<dbReference type="EMBL" id="CAJVPG010000022">
    <property type="protein sequence ID" value="CAG8249709.1"/>
    <property type="molecule type" value="Genomic_DNA"/>
</dbReference>
<feature type="transmembrane region" description="Helical" evidence="10">
    <location>
        <begin position="162"/>
        <end position="179"/>
    </location>
</feature>
<feature type="transmembrane region" description="Helical" evidence="10">
    <location>
        <begin position="64"/>
        <end position="84"/>
    </location>
</feature>
<dbReference type="InterPro" id="IPR004853">
    <property type="entry name" value="Sugar_P_trans_dom"/>
</dbReference>
<evidence type="ECO:0000259" key="11">
    <source>
        <dbReference type="Pfam" id="PF03151"/>
    </source>
</evidence>
<keyword evidence="6" id="KW-0256">Endoplasmic reticulum</keyword>
<evidence type="ECO:0000256" key="7">
    <source>
        <dbReference type="ARBA" id="ARBA00022989"/>
    </source>
</evidence>
<gene>
    <name evidence="12" type="ORF">PSALAMII_LOCUS687</name>
</gene>
<comment type="caution">
    <text evidence="12">The sequence shown here is derived from an EMBL/GenBank/DDBJ whole genome shotgun (WGS) entry which is preliminary data.</text>
</comment>
<dbReference type="InterPro" id="IPR050186">
    <property type="entry name" value="TPT_transporter"/>
</dbReference>
<comment type="subunit">
    <text evidence="4">Homooligomer.</text>
</comment>
<evidence type="ECO:0000256" key="3">
    <source>
        <dbReference type="ARBA" id="ARBA00010425"/>
    </source>
</evidence>
<feature type="compositionally biased region" description="Polar residues" evidence="9">
    <location>
        <begin position="509"/>
        <end position="520"/>
    </location>
</feature>
<keyword evidence="5 10" id="KW-0812">Transmembrane</keyword>
<feature type="compositionally biased region" description="Basic and acidic residues" evidence="9">
    <location>
        <begin position="1"/>
        <end position="15"/>
    </location>
</feature>
<evidence type="ECO:0000256" key="1">
    <source>
        <dbReference type="ARBA" id="ARBA00003420"/>
    </source>
</evidence>
<comment type="similarity">
    <text evidence="3">Belongs to the TPT transporter family. SLC35D subfamily.</text>
</comment>
<feature type="transmembrane region" description="Helical" evidence="10">
    <location>
        <begin position="283"/>
        <end position="303"/>
    </location>
</feature>
<feature type="domain" description="Sugar phosphate transporter" evidence="11">
    <location>
        <begin position="38"/>
        <end position="325"/>
    </location>
</feature>
<feature type="region of interest" description="Disordered" evidence="9">
    <location>
        <begin position="654"/>
        <end position="676"/>
    </location>
</feature>
<sequence>MSEGEKVRASGETPREQSLPTVNPAAEKEQARTSFHPAVYVTTWITLSSAVILFNKWLLDRKHFSYPIILTTWHLTFATVMTQILARTTTVLDGRKKVKMTGRVYLRAIVPIGVMFSLSLICGNMTYLYLSVSFIQMLKATTPVAVLMATWGMGLAPANMKVLGNVSIIVIGVVIASIGELQFNLVGFLFQLGGIVFEATRLVMVQGLLSSADFKMDPMVSLYYFAPICAVLNGAVALFLEFPRVTMAEIYEVGVPVLIVNAVIAFLLNVSVVFLIGKTSSLVMTLCGVLKDILLVVASVMFFNDPVSGQQYFGYSIALAGLVWYKLGGDKMREYTSGASRAWAEYGNNKPAQRRLVVIGAAILMFFLFIGSIGPDYTTDKYGHIKEYLANSGIRGPPGLGVARANQRWRSSLRQPPHLSEGLLCTNHIPQFCMYEICLGGSNTRFLPEYYRFLLFLVLKSRQISMPSMMLNRLSDGPATVLPPQEHAFAQFPSQSSFLNSESFNGFPTNSGQVFSNGSTSQAAPSSFDASPAPVAPKPSRKRSRDEATFGDAIAPSAPPAPKPAPEPKVEPIYGEGMVLLNPQTGLALSAESQTGTWYEQEAETQQATAAPISSRSNALHLDAADASRKSQRLDQSAPGLDDIALSSIRQRLNDPSTDDQHRTLNAGPAPPNEPLVDDATRLLGIGWQRVSADDDMAPAVRGWTKYIDNQYSSHLHSSQILIKSRALNAYLVAATPVSGFSPAFFLFTEDLTQGQLVASSWEACLQNLRSTPIIFEGAAPFAANDRPEAQPASFTNVDTGVPLLQQAMSNHPQPTLDGLSGGVEMGMEIDS</sequence>
<comment type="subcellular location">
    <subcellularLocation>
        <location evidence="2">Endoplasmic reticulum membrane</location>
        <topology evidence="2">Multi-pass membrane protein</topology>
    </subcellularLocation>
</comment>
<reference evidence="12" key="1">
    <citation type="submission" date="2021-07" db="EMBL/GenBank/DDBJ databases">
        <authorList>
            <person name="Branca A.L. A."/>
        </authorList>
    </citation>
    <scope>NUCLEOTIDE SEQUENCE</scope>
</reference>
<keyword evidence="7 10" id="KW-1133">Transmembrane helix</keyword>
<evidence type="ECO:0000256" key="8">
    <source>
        <dbReference type="ARBA" id="ARBA00023136"/>
    </source>
</evidence>
<feature type="transmembrane region" description="Helical" evidence="10">
    <location>
        <begin position="356"/>
        <end position="374"/>
    </location>
</feature>
<evidence type="ECO:0000256" key="4">
    <source>
        <dbReference type="ARBA" id="ARBA00011182"/>
    </source>
</evidence>
<evidence type="ECO:0000256" key="9">
    <source>
        <dbReference type="SAM" id="MobiDB-lite"/>
    </source>
</evidence>
<accession>A0A9W4IB77</accession>
<name>A0A9W4IB77_9EURO</name>
<dbReference type="Proteomes" id="UP001152649">
    <property type="component" value="Unassembled WGS sequence"/>
</dbReference>
<evidence type="ECO:0000256" key="6">
    <source>
        <dbReference type="ARBA" id="ARBA00022824"/>
    </source>
</evidence>
<proteinExistence type="inferred from homology"/>